<comment type="caution">
    <text evidence="7">The sequence shown here is derived from an EMBL/GenBank/DDBJ whole genome shotgun (WGS) entry which is preliminary data.</text>
</comment>
<name>A0ABR1HKK5_9HYPO</name>
<evidence type="ECO:0000259" key="6">
    <source>
        <dbReference type="PROSITE" id="PS50157"/>
    </source>
</evidence>
<feature type="domain" description="C2H2-type" evidence="6">
    <location>
        <begin position="321"/>
        <end position="347"/>
    </location>
</feature>
<evidence type="ECO:0000313" key="8">
    <source>
        <dbReference type="Proteomes" id="UP001498421"/>
    </source>
</evidence>
<keyword evidence="1" id="KW-0479">Metal-binding</keyword>
<dbReference type="Proteomes" id="UP001498421">
    <property type="component" value="Unassembled WGS sequence"/>
</dbReference>
<evidence type="ECO:0000313" key="7">
    <source>
        <dbReference type="EMBL" id="KAK7421720.1"/>
    </source>
</evidence>
<evidence type="ECO:0000256" key="3">
    <source>
        <dbReference type="ARBA" id="ARBA00022771"/>
    </source>
</evidence>
<dbReference type="Gene3D" id="3.30.160.60">
    <property type="entry name" value="Classic Zinc Finger"/>
    <property type="match status" value="3"/>
</dbReference>
<keyword evidence="2" id="KW-0677">Repeat</keyword>
<gene>
    <name evidence="7" type="ORF">QQZ08_009808</name>
</gene>
<dbReference type="SUPFAM" id="SSF57667">
    <property type="entry name" value="beta-beta-alpha zinc fingers"/>
    <property type="match status" value="1"/>
</dbReference>
<reference evidence="7 8" key="1">
    <citation type="journal article" date="2025" name="Microbiol. Resour. Announc.">
        <title>Draft genome sequences for Neonectria magnoliae and Neonectria punicea, canker pathogens of Liriodendron tulipifera and Acer saccharum in West Virginia.</title>
        <authorList>
            <person name="Petronek H.M."/>
            <person name="Kasson M.T."/>
            <person name="Metheny A.M."/>
            <person name="Stauder C.M."/>
            <person name="Lovett B."/>
            <person name="Lynch S.C."/>
            <person name="Garnas J.R."/>
            <person name="Kasson L.R."/>
            <person name="Stajich J.E."/>
        </authorList>
    </citation>
    <scope>NUCLEOTIDE SEQUENCE [LARGE SCALE GENOMIC DNA]</scope>
    <source>
        <strain evidence="7 8">NRRL 64651</strain>
    </source>
</reference>
<dbReference type="PANTHER" id="PTHR19818:SF159">
    <property type="entry name" value="C2H2-TYPE DOMAIN-CONTAINING PROTEIN"/>
    <property type="match status" value="1"/>
</dbReference>
<dbReference type="Pfam" id="PF00096">
    <property type="entry name" value="zf-C2H2"/>
    <property type="match status" value="2"/>
</dbReference>
<dbReference type="PROSITE" id="PS00028">
    <property type="entry name" value="ZINC_FINGER_C2H2_1"/>
    <property type="match status" value="2"/>
</dbReference>
<evidence type="ECO:0000256" key="2">
    <source>
        <dbReference type="ARBA" id="ARBA00022737"/>
    </source>
</evidence>
<dbReference type="SMART" id="SM00355">
    <property type="entry name" value="ZnF_C2H2"/>
    <property type="match status" value="4"/>
</dbReference>
<dbReference type="EMBL" id="JAZAVK010000117">
    <property type="protein sequence ID" value="KAK7421720.1"/>
    <property type="molecule type" value="Genomic_DNA"/>
</dbReference>
<keyword evidence="8" id="KW-1185">Reference proteome</keyword>
<proteinExistence type="predicted"/>
<evidence type="ECO:0000256" key="5">
    <source>
        <dbReference type="PROSITE-ProRule" id="PRU00042"/>
    </source>
</evidence>
<keyword evidence="3 5" id="KW-0863">Zinc-finger</keyword>
<keyword evidence="4" id="KW-0862">Zinc</keyword>
<dbReference type="InterPro" id="IPR036236">
    <property type="entry name" value="Znf_C2H2_sf"/>
</dbReference>
<accession>A0ABR1HKK5</accession>
<dbReference type="InterPro" id="IPR013087">
    <property type="entry name" value="Znf_C2H2_type"/>
</dbReference>
<dbReference type="InterPro" id="IPR050329">
    <property type="entry name" value="GLI_C2H2-zinc-finger"/>
</dbReference>
<protein>
    <recommendedName>
        <fullName evidence="6">C2H2-type domain-containing protein</fullName>
    </recommendedName>
</protein>
<feature type="domain" description="C2H2-type" evidence="6">
    <location>
        <begin position="292"/>
        <end position="320"/>
    </location>
</feature>
<sequence length="347" mass="39921">MPGGTSIDFIHQTAKEYVLDEENLNGMTLECDLALLCFNFLSYTCFQENLQDEHRESYAKMGCYAFQDYAISQWDSHLKSLIENLAGLFSDPHDGPQYRWKTSNALKSFCRTYHDGLVAVSDGQMPKAEEHAQVARTHCQAFEQQDFYAELLEVWTHIVRHQHQPLKERNKVSIKKLGEALEKIRGTLEKLAPGLENDGILADSLKDFYGEKLFKCTRITCGYFDNEEAAKHHSNRHDRPYPCTIPNCSLVPFGFASNKDLDKHLRTYHPDESGQPSAFVPLDQTVVADANHQCELCPRSYTRRANLGAHMNSVHLGLRPYACRTCDKAFVRNNDRRRHEKLHVRRR</sequence>
<dbReference type="PROSITE" id="PS50157">
    <property type="entry name" value="ZINC_FINGER_C2H2_2"/>
    <property type="match status" value="2"/>
</dbReference>
<organism evidence="7 8">
    <name type="scientific">Neonectria magnoliae</name>
    <dbReference type="NCBI Taxonomy" id="2732573"/>
    <lineage>
        <taxon>Eukaryota</taxon>
        <taxon>Fungi</taxon>
        <taxon>Dikarya</taxon>
        <taxon>Ascomycota</taxon>
        <taxon>Pezizomycotina</taxon>
        <taxon>Sordariomycetes</taxon>
        <taxon>Hypocreomycetidae</taxon>
        <taxon>Hypocreales</taxon>
        <taxon>Nectriaceae</taxon>
        <taxon>Neonectria</taxon>
    </lineage>
</organism>
<dbReference type="PANTHER" id="PTHR19818">
    <property type="entry name" value="ZINC FINGER PROTEIN ZIC AND GLI"/>
    <property type="match status" value="1"/>
</dbReference>
<evidence type="ECO:0000256" key="4">
    <source>
        <dbReference type="ARBA" id="ARBA00022833"/>
    </source>
</evidence>
<evidence type="ECO:0000256" key="1">
    <source>
        <dbReference type="ARBA" id="ARBA00022723"/>
    </source>
</evidence>